<dbReference type="InterPro" id="IPR018691">
    <property type="entry name" value="DUF2188"/>
</dbReference>
<dbReference type="STRING" id="1618358.UX80_C0015G0009"/>
<dbReference type="Proteomes" id="UP000034307">
    <property type="component" value="Unassembled WGS sequence"/>
</dbReference>
<accession>A0A0G1UIE4</accession>
<evidence type="ECO:0000313" key="2">
    <source>
        <dbReference type="EMBL" id="KKU57475.1"/>
    </source>
</evidence>
<gene>
    <name evidence="2" type="ORF">UX80_C0015G0009</name>
</gene>
<dbReference type="Pfam" id="PF09954">
    <property type="entry name" value="DUF2188"/>
    <property type="match status" value="1"/>
</dbReference>
<sequence length="78" mass="8931">MSKNNYWVSPSEEGWKAKREGAERAAGVFDSQKEAENFARNILQSRGGELITQNRQGEIRSKDTINSFDQCPPRDREN</sequence>
<dbReference type="AlphaFoldDB" id="A0A0G1UIE4"/>
<proteinExistence type="predicted"/>
<reference evidence="2 3" key="1">
    <citation type="journal article" date="2015" name="Nature">
        <title>rRNA introns, odd ribosomes, and small enigmatic genomes across a large radiation of phyla.</title>
        <authorList>
            <person name="Brown C.T."/>
            <person name="Hug L.A."/>
            <person name="Thomas B.C."/>
            <person name="Sharon I."/>
            <person name="Castelle C.J."/>
            <person name="Singh A."/>
            <person name="Wilkins M.J."/>
            <person name="Williams K.H."/>
            <person name="Banfield J.F."/>
        </authorList>
    </citation>
    <scope>NUCLEOTIDE SEQUENCE [LARGE SCALE GENOMIC DNA]</scope>
</reference>
<organism evidence="2 3">
    <name type="scientific">Candidatus Amesbacteria bacterium GW2011_GWA2_47_11b</name>
    <dbReference type="NCBI Taxonomy" id="1618358"/>
    <lineage>
        <taxon>Bacteria</taxon>
        <taxon>Candidatus Amesiibacteriota</taxon>
    </lineage>
</organism>
<evidence type="ECO:0000256" key="1">
    <source>
        <dbReference type="SAM" id="MobiDB-lite"/>
    </source>
</evidence>
<comment type="caution">
    <text evidence="2">The sequence shown here is derived from an EMBL/GenBank/DDBJ whole genome shotgun (WGS) entry which is preliminary data.</text>
</comment>
<dbReference type="EMBL" id="LCNO01000015">
    <property type="protein sequence ID" value="KKU57475.1"/>
    <property type="molecule type" value="Genomic_DNA"/>
</dbReference>
<protein>
    <recommendedName>
        <fullName evidence="4">DUF2188 domain-containing protein</fullName>
    </recommendedName>
</protein>
<feature type="region of interest" description="Disordered" evidence="1">
    <location>
        <begin position="50"/>
        <end position="78"/>
    </location>
</feature>
<evidence type="ECO:0000313" key="3">
    <source>
        <dbReference type="Proteomes" id="UP000034307"/>
    </source>
</evidence>
<name>A0A0G1UIE4_9BACT</name>
<evidence type="ECO:0008006" key="4">
    <source>
        <dbReference type="Google" id="ProtNLM"/>
    </source>
</evidence>